<proteinExistence type="predicted"/>
<dbReference type="Proteomes" id="UP000002629">
    <property type="component" value="Chromosome"/>
</dbReference>
<organism evidence="2 3">
    <name type="scientific">Caulobacter segnis (strain ATCC 21756 / DSM 7131 / JCM 7823 / NBRC 15250 / LMG 17158 / TK0059)</name>
    <name type="common">Mycoplana segnis</name>
    <dbReference type="NCBI Taxonomy" id="509190"/>
    <lineage>
        <taxon>Bacteria</taxon>
        <taxon>Pseudomonadati</taxon>
        <taxon>Pseudomonadota</taxon>
        <taxon>Alphaproteobacteria</taxon>
        <taxon>Caulobacterales</taxon>
        <taxon>Caulobacteraceae</taxon>
        <taxon>Caulobacter</taxon>
    </lineage>
</organism>
<evidence type="ECO:0000313" key="3">
    <source>
        <dbReference type="Proteomes" id="UP000002629"/>
    </source>
</evidence>
<sequence>MSKPRTPKPKLPPPPKPAKVTAEGVRRQRQHIKELTGEDPLRGGVAD</sequence>
<gene>
    <name evidence="2" type="ordered locus">Cseg_3391</name>
</gene>
<evidence type="ECO:0000313" key="2">
    <source>
        <dbReference type="EMBL" id="ADG11824.1"/>
    </source>
</evidence>
<feature type="region of interest" description="Disordered" evidence="1">
    <location>
        <begin position="1"/>
        <end position="47"/>
    </location>
</feature>
<name>D5VMV1_CAUST</name>
<feature type="compositionally biased region" description="Basic and acidic residues" evidence="1">
    <location>
        <begin position="31"/>
        <end position="41"/>
    </location>
</feature>
<dbReference type="RefSeq" id="WP_013080471.1">
    <property type="nucleotide sequence ID" value="NC_014100.1"/>
</dbReference>
<dbReference type="EMBL" id="CP002008">
    <property type="protein sequence ID" value="ADG11824.1"/>
    <property type="molecule type" value="Genomic_DNA"/>
</dbReference>
<evidence type="ECO:0000256" key="1">
    <source>
        <dbReference type="SAM" id="MobiDB-lite"/>
    </source>
</evidence>
<reference evidence="3" key="1">
    <citation type="journal article" date="2011" name="J. Bacteriol.">
        <title>Genome sequences of eight morphologically diverse alphaproteobacteria.</title>
        <authorList>
            <consortium name="US DOE Joint Genome Institute"/>
            <person name="Brown P.J."/>
            <person name="Kysela D.T."/>
            <person name="Buechlein A."/>
            <person name="Hemmerich C."/>
            <person name="Brun Y.V."/>
        </authorList>
    </citation>
    <scope>NUCLEOTIDE SEQUENCE [LARGE SCALE GENOMIC DNA]</scope>
    <source>
        <strain evidence="3">ATCC 21756 / DSM 7131 / JCM 7823 / NBRC 15250 / LMG 17158 / TK0059</strain>
    </source>
</reference>
<dbReference type="KEGG" id="cse:Cseg_3391"/>
<dbReference type="HOGENOM" id="CLU_3166048_0_0_5"/>
<protein>
    <submittedName>
        <fullName evidence="2">Uncharacterized protein</fullName>
    </submittedName>
</protein>
<dbReference type="AlphaFoldDB" id="D5VMV1"/>
<accession>D5VMV1</accession>